<dbReference type="PANTHER" id="PTHR21496:SF0">
    <property type="entry name" value="RIESKE DOMAIN-CONTAINING PROTEIN"/>
    <property type="match status" value="1"/>
</dbReference>
<evidence type="ECO:0000256" key="4">
    <source>
        <dbReference type="ARBA" id="ARBA00023014"/>
    </source>
</evidence>
<dbReference type="GO" id="GO:0046872">
    <property type="term" value="F:metal ion binding"/>
    <property type="evidence" value="ECO:0007669"/>
    <property type="project" value="UniProtKB-KW"/>
</dbReference>
<keyword evidence="8" id="KW-1185">Reference proteome</keyword>
<dbReference type="Proteomes" id="UP001472866">
    <property type="component" value="Chromosome 17"/>
</dbReference>
<dbReference type="Pfam" id="PF22543">
    <property type="entry name" value="Rieske_4"/>
    <property type="match status" value="1"/>
</dbReference>
<proteinExistence type="predicted"/>
<sequence>MEAVGGGAKEEDVTEEVVVGTAAQLGRHGSKVQARVHNRFVTVFNLNGKLHCLDAVCYHAGGPLTVGDIEEIDGKACVRCPWHNYCVTVETGEKLYQKLVRTEDGKMVPGGWDSVGKRQRTHRAFERNGEVLVVLDVEGDCESDKYAKDEACGRRLASSALGFGGGGGGRGGVRAGGRRLPPFGGLREKARATAGHLFGADGKMPFFGRQK</sequence>
<evidence type="ECO:0000256" key="1">
    <source>
        <dbReference type="ARBA" id="ARBA00022714"/>
    </source>
</evidence>
<dbReference type="GO" id="GO:0051537">
    <property type="term" value="F:2 iron, 2 sulfur cluster binding"/>
    <property type="evidence" value="ECO:0007669"/>
    <property type="project" value="UniProtKB-KW"/>
</dbReference>
<dbReference type="Gene3D" id="2.102.10.10">
    <property type="entry name" value="Rieske [2Fe-2S] iron-sulphur domain"/>
    <property type="match status" value="1"/>
</dbReference>
<keyword evidence="3" id="KW-0408">Iron</keyword>
<evidence type="ECO:0000259" key="6">
    <source>
        <dbReference type="PROSITE" id="PS51296"/>
    </source>
</evidence>
<keyword evidence="1" id="KW-0001">2Fe-2S</keyword>
<evidence type="ECO:0000256" key="3">
    <source>
        <dbReference type="ARBA" id="ARBA00023004"/>
    </source>
</evidence>
<comment type="cofactor">
    <cofactor evidence="5">
        <name>[2Fe-2S] cluster</name>
        <dbReference type="ChEBI" id="CHEBI:190135"/>
    </cofactor>
</comment>
<gene>
    <name evidence="7" type="ORF">HKI87_17g84760</name>
</gene>
<evidence type="ECO:0000256" key="5">
    <source>
        <dbReference type="ARBA" id="ARBA00034078"/>
    </source>
</evidence>
<keyword evidence="2" id="KW-0479">Metal-binding</keyword>
<feature type="domain" description="Rieske" evidence="6">
    <location>
        <begin position="17"/>
        <end position="133"/>
    </location>
</feature>
<keyword evidence="4" id="KW-0411">Iron-sulfur</keyword>
<dbReference type="InterPro" id="IPR054716">
    <property type="entry name" value="Sol_Rieske_ferrdox_dom"/>
</dbReference>
<dbReference type="SUPFAM" id="SSF50022">
    <property type="entry name" value="ISP domain"/>
    <property type="match status" value="1"/>
</dbReference>
<dbReference type="AlphaFoldDB" id="A0AAX4PMM9"/>
<organism evidence="7 8">
    <name type="scientific">Chloropicon roscoffensis</name>
    <dbReference type="NCBI Taxonomy" id="1461544"/>
    <lineage>
        <taxon>Eukaryota</taxon>
        <taxon>Viridiplantae</taxon>
        <taxon>Chlorophyta</taxon>
        <taxon>Chloropicophyceae</taxon>
        <taxon>Chloropicales</taxon>
        <taxon>Chloropicaceae</taxon>
        <taxon>Chloropicon</taxon>
    </lineage>
</organism>
<dbReference type="EMBL" id="CP151517">
    <property type="protein sequence ID" value="WZN66905.1"/>
    <property type="molecule type" value="Genomic_DNA"/>
</dbReference>
<evidence type="ECO:0000313" key="8">
    <source>
        <dbReference type="Proteomes" id="UP001472866"/>
    </source>
</evidence>
<name>A0AAX4PMM9_9CHLO</name>
<dbReference type="InterPro" id="IPR017941">
    <property type="entry name" value="Rieske_2Fe-2S"/>
</dbReference>
<evidence type="ECO:0000313" key="7">
    <source>
        <dbReference type="EMBL" id="WZN66905.1"/>
    </source>
</evidence>
<accession>A0AAX4PMM9</accession>
<protein>
    <submittedName>
        <fullName evidence="7">Rieske domain-containing protein</fullName>
    </submittedName>
</protein>
<evidence type="ECO:0000256" key="2">
    <source>
        <dbReference type="ARBA" id="ARBA00022723"/>
    </source>
</evidence>
<reference evidence="7 8" key="1">
    <citation type="submission" date="2024-03" db="EMBL/GenBank/DDBJ databases">
        <title>Complete genome sequence of the green alga Chloropicon roscoffensis RCC1871.</title>
        <authorList>
            <person name="Lemieux C."/>
            <person name="Pombert J.-F."/>
            <person name="Otis C."/>
            <person name="Turmel M."/>
        </authorList>
    </citation>
    <scope>NUCLEOTIDE SEQUENCE [LARGE SCALE GENOMIC DNA]</scope>
    <source>
        <strain evidence="7 8">RCC1871</strain>
    </source>
</reference>
<dbReference type="InterPro" id="IPR036922">
    <property type="entry name" value="Rieske_2Fe-2S_sf"/>
</dbReference>
<dbReference type="PROSITE" id="PS51296">
    <property type="entry name" value="RIESKE"/>
    <property type="match status" value="1"/>
</dbReference>
<dbReference type="PANTHER" id="PTHR21496">
    <property type="entry name" value="FERREDOXIN-RELATED"/>
    <property type="match status" value="1"/>
</dbReference>